<dbReference type="GO" id="GO:1902495">
    <property type="term" value="C:transmembrane transporter complex"/>
    <property type="evidence" value="ECO:0007669"/>
    <property type="project" value="UniProtKB-ARBA"/>
</dbReference>
<dbReference type="FunFam" id="3.40.50.300:FF:000042">
    <property type="entry name" value="Maltose/maltodextrin ABC transporter, ATP-binding protein"/>
    <property type="match status" value="1"/>
</dbReference>
<evidence type="ECO:0000256" key="9">
    <source>
        <dbReference type="ARBA" id="ARBA00065962"/>
    </source>
</evidence>
<dbReference type="SUPFAM" id="SSF50331">
    <property type="entry name" value="MOP-like"/>
    <property type="match status" value="1"/>
</dbReference>
<evidence type="ECO:0000256" key="8">
    <source>
        <dbReference type="ARBA" id="ARBA00061029"/>
    </source>
</evidence>
<evidence type="ECO:0000313" key="13">
    <source>
        <dbReference type="Proteomes" id="UP001596408"/>
    </source>
</evidence>
<comment type="function">
    <text evidence="7">Part of the ABC transporter complex XacGHIJK involved in the uptake of xylose and arabinose. Responsible for energy coupling to the transport system.</text>
</comment>
<comment type="subunit">
    <text evidence="9">The complex is composed of two ATP-binding proteins (XacJ and XacK), two transmembrane proteins (XacH and XacI) and a solute-binding protein (XacG).</text>
</comment>
<accession>A0ABD5TXJ5</accession>
<dbReference type="Gene3D" id="2.40.50.140">
    <property type="entry name" value="Nucleic acid-binding proteins"/>
    <property type="match status" value="1"/>
</dbReference>
<dbReference type="InterPro" id="IPR015855">
    <property type="entry name" value="ABC_transpr_MalK-like"/>
</dbReference>
<dbReference type="InterPro" id="IPR027417">
    <property type="entry name" value="P-loop_NTPase"/>
</dbReference>
<proteinExistence type="inferred from homology"/>
<dbReference type="NCBIfam" id="NF008653">
    <property type="entry name" value="PRK11650.1"/>
    <property type="match status" value="1"/>
</dbReference>
<evidence type="ECO:0000313" key="12">
    <source>
        <dbReference type="EMBL" id="MFC6823570.1"/>
    </source>
</evidence>
<comment type="catalytic activity">
    <reaction evidence="6">
        <text>L-arabinose(out) + ATP + H2O = L-arabinose(in) + ADP + phosphate + H(+)</text>
        <dbReference type="Rhea" id="RHEA:30007"/>
        <dbReference type="ChEBI" id="CHEBI:15377"/>
        <dbReference type="ChEBI" id="CHEBI:15378"/>
        <dbReference type="ChEBI" id="CHEBI:17535"/>
        <dbReference type="ChEBI" id="CHEBI:30616"/>
        <dbReference type="ChEBI" id="CHEBI:43474"/>
        <dbReference type="ChEBI" id="CHEBI:456216"/>
        <dbReference type="EC" id="7.5.2.13"/>
    </reaction>
    <physiologicalReaction direction="left-to-right" evidence="6">
        <dbReference type="Rhea" id="RHEA:30008"/>
    </physiologicalReaction>
</comment>
<evidence type="ECO:0000256" key="10">
    <source>
        <dbReference type="ARBA" id="ARBA00066315"/>
    </source>
</evidence>
<evidence type="ECO:0000256" key="2">
    <source>
        <dbReference type="ARBA" id="ARBA00022448"/>
    </source>
</evidence>
<dbReference type="Gene3D" id="3.40.50.300">
    <property type="entry name" value="P-loop containing nucleotide triphosphate hydrolases"/>
    <property type="match status" value="1"/>
</dbReference>
<dbReference type="GO" id="GO:0022857">
    <property type="term" value="F:transmembrane transporter activity"/>
    <property type="evidence" value="ECO:0007669"/>
    <property type="project" value="UniProtKB-ARBA"/>
</dbReference>
<dbReference type="AlphaFoldDB" id="A0ABD5TXJ5"/>
<evidence type="ECO:0000256" key="3">
    <source>
        <dbReference type="ARBA" id="ARBA00022741"/>
    </source>
</evidence>
<dbReference type="PROSITE" id="PS50893">
    <property type="entry name" value="ABC_TRANSPORTER_2"/>
    <property type="match status" value="1"/>
</dbReference>
<dbReference type="InterPro" id="IPR008995">
    <property type="entry name" value="Mo/tungstate-bd_C_term_dom"/>
</dbReference>
<keyword evidence="4 12" id="KW-0067">ATP-binding</keyword>
<dbReference type="PANTHER" id="PTHR43875:SF1">
    <property type="entry name" value="OSMOPROTECTIVE COMPOUNDS UPTAKE ATP-BINDING PROTEIN GGTA"/>
    <property type="match status" value="1"/>
</dbReference>
<feature type="domain" description="ABC transporter" evidence="11">
    <location>
        <begin position="4"/>
        <end position="236"/>
    </location>
</feature>
<dbReference type="Gene3D" id="2.40.50.100">
    <property type="match status" value="1"/>
</dbReference>
<comment type="similarity">
    <text evidence="8">Belongs to the ABC transporter superfamily. Carbohydrate uptake transporter-1 (CUT1) (TC 3.A.1.1) family.</text>
</comment>
<dbReference type="GO" id="GO:0005886">
    <property type="term" value="C:plasma membrane"/>
    <property type="evidence" value="ECO:0007669"/>
    <property type="project" value="UniProtKB-SubCell"/>
</dbReference>
<keyword evidence="2" id="KW-0813">Transport</keyword>
<keyword evidence="13" id="KW-1185">Reference proteome</keyword>
<reference evidence="12 13" key="1">
    <citation type="journal article" date="2019" name="Int. J. Syst. Evol. Microbiol.">
        <title>The Global Catalogue of Microorganisms (GCM) 10K type strain sequencing project: providing services to taxonomists for standard genome sequencing and annotation.</title>
        <authorList>
            <consortium name="The Broad Institute Genomics Platform"/>
            <consortium name="The Broad Institute Genome Sequencing Center for Infectious Disease"/>
            <person name="Wu L."/>
            <person name="Ma J."/>
        </authorList>
    </citation>
    <scope>NUCLEOTIDE SEQUENCE [LARGE SCALE GENOMIC DNA]</scope>
    <source>
        <strain evidence="12 13">YIM 94188</strain>
    </source>
</reference>
<comment type="caution">
    <text evidence="12">The sequence shown here is derived from an EMBL/GenBank/DDBJ whole genome shotgun (WGS) entry which is preliminary data.</text>
</comment>
<comment type="catalytic activity">
    <reaction evidence="5">
        <text>D-xylose(out) + ATP + H2O = D-xylose(in) + ADP + phosphate + H(+)</text>
        <dbReference type="Rhea" id="RHEA:29899"/>
        <dbReference type="ChEBI" id="CHEBI:15377"/>
        <dbReference type="ChEBI" id="CHEBI:15378"/>
        <dbReference type="ChEBI" id="CHEBI:30616"/>
        <dbReference type="ChEBI" id="CHEBI:43474"/>
        <dbReference type="ChEBI" id="CHEBI:53455"/>
        <dbReference type="ChEBI" id="CHEBI:456216"/>
        <dbReference type="EC" id="7.5.2.13"/>
    </reaction>
    <physiologicalReaction direction="left-to-right" evidence="5">
        <dbReference type="Rhea" id="RHEA:29900"/>
    </physiologicalReaction>
</comment>
<evidence type="ECO:0000256" key="1">
    <source>
        <dbReference type="ARBA" id="ARBA00004202"/>
    </source>
</evidence>
<keyword evidence="3" id="KW-0547">Nucleotide-binding</keyword>
<protein>
    <recommendedName>
        <fullName evidence="10">ABC-type D-xylose/L-arabinose transporter</fullName>
        <ecNumber evidence="10">7.5.2.13</ecNumber>
    </recommendedName>
</protein>
<dbReference type="Proteomes" id="UP001596408">
    <property type="component" value="Unassembled WGS sequence"/>
</dbReference>
<dbReference type="InterPro" id="IPR003439">
    <property type="entry name" value="ABC_transporter-like_ATP-bd"/>
</dbReference>
<gene>
    <name evidence="12" type="ORF">ACFQEV_00920</name>
</gene>
<evidence type="ECO:0000259" key="11">
    <source>
        <dbReference type="PROSITE" id="PS50893"/>
    </source>
</evidence>
<dbReference type="Pfam" id="PF00005">
    <property type="entry name" value="ABC_tran"/>
    <property type="match status" value="1"/>
</dbReference>
<evidence type="ECO:0000256" key="7">
    <source>
        <dbReference type="ARBA" id="ARBA00053454"/>
    </source>
</evidence>
<dbReference type="Pfam" id="PF17912">
    <property type="entry name" value="OB_MalK"/>
    <property type="match status" value="1"/>
</dbReference>
<dbReference type="EMBL" id="JBHSXH010000004">
    <property type="protein sequence ID" value="MFC6823570.1"/>
    <property type="molecule type" value="Genomic_DNA"/>
</dbReference>
<dbReference type="CDD" id="cd03301">
    <property type="entry name" value="ABC_MalK_N"/>
    <property type="match status" value="1"/>
</dbReference>
<dbReference type="InterPro" id="IPR012340">
    <property type="entry name" value="NA-bd_OB-fold"/>
</dbReference>
<dbReference type="PANTHER" id="PTHR43875">
    <property type="entry name" value="MALTODEXTRIN IMPORT ATP-BINDING PROTEIN MSMX"/>
    <property type="match status" value="1"/>
</dbReference>
<dbReference type="EC" id="7.5.2.13" evidence="10"/>
<sequence>MSRILFDSVTKRYEGDILAVDQFDLEIEDGEFLTLVGPSGSGKSTLLRMLAGLEEITDGEIRIGDTPVNRLPPRKRDIAMVFQNYALYPHLSVRDNMAFGLKRSTDLPAEEINERVEEAADLMGIGELLDQKPKHLSGGQRQRVATGRAIVRDPAVFLFDEPLSNLDAKLRKHMRTELQRLQQTFETTTIYVTHDQEEAMTMSDRIAILNNGTLQQVGSPREVYNRPKNTFVAQFIGSPSMNMFVSELDLSGEQARFTGDIELPIPKRQAEAIAARSDAERFLLGVRPEHIHVHETPTEESVRAFVDIIEPLGSNDLLYFDLEDHVDVSSVIADDIDIGADEQGDREEYKVFIEPDSIPARYERSDDPVYLTFDTEHVHVFDPNTGENLSLSTASVAEAQTESATGTSD</sequence>
<evidence type="ECO:0000256" key="5">
    <source>
        <dbReference type="ARBA" id="ARBA00050355"/>
    </source>
</evidence>
<dbReference type="InterPro" id="IPR040582">
    <property type="entry name" value="OB_MalK-like"/>
</dbReference>
<dbReference type="InterPro" id="IPR047641">
    <property type="entry name" value="ABC_transpr_MalK/UgpC-like"/>
</dbReference>
<dbReference type="RefSeq" id="WP_379692014.1">
    <property type="nucleotide sequence ID" value="NZ_JBHSXH010000004.1"/>
</dbReference>
<dbReference type="SUPFAM" id="SSF52540">
    <property type="entry name" value="P-loop containing nucleoside triphosphate hydrolases"/>
    <property type="match status" value="1"/>
</dbReference>
<evidence type="ECO:0000256" key="6">
    <source>
        <dbReference type="ARBA" id="ARBA00051890"/>
    </source>
</evidence>
<dbReference type="GO" id="GO:0005524">
    <property type="term" value="F:ATP binding"/>
    <property type="evidence" value="ECO:0007669"/>
    <property type="project" value="UniProtKB-KW"/>
</dbReference>
<evidence type="ECO:0000256" key="4">
    <source>
        <dbReference type="ARBA" id="ARBA00022840"/>
    </source>
</evidence>
<dbReference type="SMART" id="SM00382">
    <property type="entry name" value="AAA"/>
    <property type="match status" value="1"/>
</dbReference>
<dbReference type="InterPro" id="IPR003593">
    <property type="entry name" value="AAA+_ATPase"/>
</dbReference>
<organism evidence="12 13">
    <name type="scientific">Halopelagius fulvigenes</name>
    <dbReference type="NCBI Taxonomy" id="1198324"/>
    <lineage>
        <taxon>Archaea</taxon>
        <taxon>Methanobacteriati</taxon>
        <taxon>Methanobacteriota</taxon>
        <taxon>Stenosarchaea group</taxon>
        <taxon>Halobacteria</taxon>
        <taxon>Halobacteriales</taxon>
        <taxon>Haloferacaceae</taxon>
    </lineage>
</organism>
<name>A0ABD5TXJ5_9EURY</name>
<comment type="subcellular location">
    <subcellularLocation>
        <location evidence="1">Cell membrane</location>
        <topology evidence="1">Peripheral membrane protein</topology>
    </subcellularLocation>
</comment>